<dbReference type="Pfam" id="PF01590">
    <property type="entry name" value="GAF"/>
    <property type="match status" value="2"/>
</dbReference>
<dbReference type="Gene3D" id="3.30.70.270">
    <property type="match status" value="1"/>
</dbReference>
<dbReference type="InterPro" id="IPR043128">
    <property type="entry name" value="Rev_trsase/Diguanyl_cyclase"/>
</dbReference>
<dbReference type="InterPro" id="IPR029016">
    <property type="entry name" value="GAF-like_dom_sf"/>
</dbReference>
<dbReference type="EC" id="2.7.7.65" evidence="1"/>
<reference evidence="4" key="1">
    <citation type="submission" date="2024-06" db="EMBL/GenBank/DDBJ databases">
        <title>Genome sequence of Vogesella sp. MAHUQ-64.</title>
        <authorList>
            <person name="Huq M.A."/>
        </authorList>
    </citation>
    <scope>NUCLEOTIDE SEQUENCE</scope>
    <source>
        <strain evidence="4">MAHUQ-64</strain>
    </source>
</reference>
<dbReference type="NCBIfam" id="TIGR00254">
    <property type="entry name" value="GGDEF"/>
    <property type="match status" value="1"/>
</dbReference>
<dbReference type="Proteomes" id="UP001433638">
    <property type="component" value="Unassembled WGS sequence"/>
</dbReference>
<dbReference type="SMART" id="SM00065">
    <property type="entry name" value="GAF"/>
    <property type="match status" value="1"/>
</dbReference>
<gene>
    <name evidence="4" type="ORF">ABNW52_04480</name>
</gene>
<dbReference type="SMART" id="SM00267">
    <property type="entry name" value="GGDEF"/>
    <property type="match status" value="1"/>
</dbReference>
<dbReference type="SUPFAM" id="SSF55073">
    <property type="entry name" value="Nucleotide cyclase"/>
    <property type="match status" value="1"/>
</dbReference>
<comment type="caution">
    <text evidence="4">The sequence shown here is derived from an EMBL/GenBank/DDBJ whole genome shotgun (WGS) entry which is preliminary data.</text>
</comment>
<dbReference type="InterPro" id="IPR000160">
    <property type="entry name" value="GGDEF_dom"/>
</dbReference>
<evidence type="ECO:0000256" key="2">
    <source>
        <dbReference type="ARBA" id="ARBA00034247"/>
    </source>
</evidence>
<evidence type="ECO:0000259" key="3">
    <source>
        <dbReference type="PROSITE" id="PS50887"/>
    </source>
</evidence>
<dbReference type="InterPro" id="IPR003018">
    <property type="entry name" value="GAF"/>
</dbReference>
<dbReference type="EMBL" id="JBEFLD010000002">
    <property type="protein sequence ID" value="MEQ6289867.1"/>
    <property type="molecule type" value="Genomic_DNA"/>
</dbReference>
<dbReference type="PANTHER" id="PTHR45138:SF9">
    <property type="entry name" value="DIGUANYLATE CYCLASE DGCM-RELATED"/>
    <property type="match status" value="1"/>
</dbReference>
<sequence length="517" mass="56804">MQAPPTPAGEQARLALLQRTALLDTPPEPELDRIVSLAAAIFNVPTALLSLVDHDRQWFKARYGMALRETPREVSLCGHVVASGSMLVVEDTLQDPRFVDNPLVSQLGLRFYAGAPLRLDGAHTIGTLCINDRQPRQFGASEQQQLQLLADTVCELLRTRMTQLAIAQQCERLVSVNQAQAGFLLDRNMEPASQTILAPLLESSGSKLGFIASCQLDHDGNLYLDILGLAQNDPVAMAWLLPLLQKHDGSYRLYGFDHILASALSEGDPLVINQPRLFAEDDTRLAQLTSLLAIPCFCHGTVKGLMVLADRPGGYEPELVAQLSTLADTIGSLLHVRDLELARHAAEAELARQASIDPLTGLANRRAFLERCQGALQLLQRYQTSFSVLMLDLDHFKLINDGLGHAAGDYVLCEIAQLLRQQLRDTDQVARWGGEEFCILLPQEDGERALQLANRLRDAIANLELSWHERMIQLTVSIGVAGMLSPQDNIDTLLARADQALYAAKLAGRNRCLQADA</sequence>
<keyword evidence="4" id="KW-0808">Transferase</keyword>
<dbReference type="Gene3D" id="3.30.450.40">
    <property type="match status" value="2"/>
</dbReference>
<keyword evidence="4" id="KW-0548">Nucleotidyltransferase</keyword>
<dbReference type="GO" id="GO:0052621">
    <property type="term" value="F:diguanylate cyclase activity"/>
    <property type="evidence" value="ECO:0007669"/>
    <property type="project" value="UniProtKB-EC"/>
</dbReference>
<dbReference type="InterPro" id="IPR050469">
    <property type="entry name" value="Diguanylate_Cyclase"/>
</dbReference>
<proteinExistence type="predicted"/>
<keyword evidence="5" id="KW-1185">Reference proteome</keyword>
<name>A0ABV1M0V4_9NEIS</name>
<feature type="domain" description="GGDEF" evidence="3">
    <location>
        <begin position="384"/>
        <end position="517"/>
    </location>
</feature>
<protein>
    <recommendedName>
        <fullName evidence="1">diguanylate cyclase</fullName>
        <ecNumber evidence="1">2.7.7.65</ecNumber>
    </recommendedName>
</protein>
<evidence type="ECO:0000313" key="5">
    <source>
        <dbReference type="Proteomes" id="UP001433638"/>
    </source>
</evidence>
<dbReference type="PROSITE" id="PS50887">
    <property type="entry name" value="GGDEF"/>
    <property type="match status" value="1"/>
</dbReference>
<dbReference type="PANTHER" id="PTHR45138">
    <property type="entry name" value="REGULATORY COMPONENTS OF SENSORY TRANSDUCTION SYSTEM"/>
    <property type="match status" value="1"/>
</dbReference>
<dbReference type="RefSeq" id="WP_349584582.1">
    <property type="nucleotide sequence ID" value="NZ_JBEFLD010000002.1"/>
</dbReference>
<comment type="catalytic activity">
    <reaction evidence="2">
        <text>2 GTP = 3',3'-c-di-GMP + 2 diphosphate</text>
        <dbReference type="Rhea" id="RHEA:24898"/>
        <dbReference type="ChEBI" id="CHEBI:33019"/>
        <dbReference type="ChEBI" id="CHEBI:37565"/>
        <dbReference type="ChEBI" id="CHEBI:58805"/>
        <dbReference type="EC" id="2.7.7.65"/>
    </reaction>
</comment>
<dbReference type="Pfam" id="PF00990">
    <property type="entry name" value="GGDEF"/>
    <property type="match status" value="1"/>
</dbReference>
<evidence type="ECO:0000313" key="4">
    <source>
        <dbReference type="EMBL" id="MEQ6289867.1"/>
    </source>
</evidence>
<evidence type="ECO:0000256" key="1">
    <source>
        <dbReference type="ARBA" id="ARBA00012528"/>
    </source>
</evidence>
<accession>A0ABV1M0V4</accession>
<organism evidence="4 5">
    <name type="scientific">Vogesella oryzagri</name>
    <dbReference type="NCBI Taxonomy" id="3160864"/>
    <lineage>
        <taxon>Bacteria</taxon>
        <taxon>Pseudomonadati</taxon>
        <taxon>Pseudomonadota</taxon>
        <taxon>Betaproteobacteria</taxon>
        <taxon>Neisseriales</taxon>
        <taxon>Chromobacteriaceae</taxon>
        <taxon>Vogesella</taxon>
    </lineage>
</organism>
<dbReference type="SUPFAM" id="SSF55781">
    <property type="entry name" value="GAF domain-like"/>
    <property type="match status" value="2"/>
</dbReference>
<dbReference type="CDD" id="cd01949">
    <property type="entry name" value="GGDEF"/>
    <property type="match status" value="1"/>
</dbReference>
<dbReference type="InterPro" id="IPR029787">
    <property type="entry name" value="Nucleotide_cyclase"/>
</dbReference>